<dbReference type="STRING" id="181874.A0A409VAS6"/>
<feature type="compositionally biased region" description="Polar residues" evidence="4">
    <location>
        <begin position="1463"/>
        <end position="1482"/>
    </location>
</feature>
<feature type="compositionally biased region" description="Low complexity" evidence="4">
    <location>
        <begin position="1861"/>
        <end position="1874"/>
    </location>
</feature>
<feature type="compositionally biased region" description="Low complexity" evidence="4">
    <location>
        <begin position="1343"/>
        <end position="1371"/>
    </location>
</feature>
<dbReference type="PANTHER" id="PTHR13471">
    <property type="entry name" value="TETRATRICOPEPTIDE-LIKE HELICAL"/>
    <property type="match status" value="1"/>
</dbReference>
<keyword evidence="6" id="KW-1185">Reference proteome</keyword>
<dbReference type="SUPFAM" id="SSF48452">
    <property type="entry name" value="TPR-like"/>
    <property type="match status" value="1"/>
</dbReference>
<sequence length="1940" mass="216611">MSAPSFSSFPDFNVQASSSRSDRDSDRTHTHHSRKKERRKHSKERSEKRSKKDRKDADKSRKPTKHGDPIDNGSTPNVHEEETLNRYFYSDRRGDFLNIQYGGLHVGDVPKYHLVDRGRHVLGLPLSLVVHRRSGKAIDIAPKNYRKLPSITDSSAKSLLAAAPTHSLASLQHSNKKYEEVDGVILLPSSRKVKTSDTSHRGILTRGDREGSLSEDSESEQSSSGDEDLERPVLTSHQTKIKQFEEELKEDPSSADLWLSYLSQSLSVVPINSKNSLRARSEISVSILGRSLEVHPNNARNKVLRLAYLKAGEHIWPSTKLEEEWNTALKAGGTDVEFEWLEWKIRKNRSGVEGILEDAESMMKRLPDGEEGEISKLRIFWRVAVAIRNAGFTERATAMFQAQAELTFNCPSELSAKPLHLRLSQLEEFWDSEYPRVGEKGAKGWSTWHISKASVPPAPSPNTIPEFQDLDPYRQWSRNELALDRATWLPSRVDPDNLDPFATVLFSDLRSLLFNIQSAQGKQAFRLVWLSFLGLHIPGLSLCSTRETDWDDRWDLNHFMSPAFMDLIFPSVGRQARITADAVAGVLIGRERQYASSFAPIRSWGSGIRPYFDVSSSEQDPTYRRGLWTAHDVEAVDETMVKELFSQLRRGKGDEVWDTLAVVYEMALNPKSAIKLSKSLLAVNSDSLIHWDTHAQLERFRGRHDEARKIYTTILVQSTQRNMVLSAGRLWWNWAEMEWLAGGDEQALKIILKSAGIEQSPSPMAILRGDRALQDLIQRANDDWKAQEPWLNLRALLKLITTSNAEGAIEIFNDASVHQHSDPKQEALMTSSLLMLYHYSVTLKNPMPPSILRERARTSLERYPDNTIILAVFLEGEKGQGVWGRMRAMLGDNERKGKSVSRRITEVWIAGWDKTRWMSEIERTRAGLSVAVDHERTRGSAVIWRIYIELEIRLNELERAKGLLYRAIAECPLVKELYLLAFGPLRGVFQAAELHRLADSMIERGLRLRRGLEEVVDYIPMEVEEDKDENEGIDEIEARAKEYRRLLPYYNFHSLSNSTPQATTMSPIPAPTIILPREKWPDADFDLPEGAHIINAQHDKEDEEDNEDWDMEMNLGETGKARLSLSPPRKVPLPSSSPMLQQPVIIRPPIQLSDLDDDEDDEGVSTIKASAPLHTVYAKASTKPLVEPIDEDFEEGLALPSDLTQLSLAPLSLQHRASKSSLEWGDKDASCSSQSSDAYSSLGFADASPSSNSATSASLPDTETEEDEDQLDGLVLPTSLFESHQSARQLKKILEMKKKTHYTPAISKPSRVNPDEDFEMGLIINDDVDLSPSRLVSSTHNQSLRNSGGTSRSSTNSLPPQRSSSLRPPSRLKTERAKSPTNPPTSSAKQLQKLRLSPSPPLRPPSRSQNFQALVSNFPVPSPPPVPNNFLASKPGSLRGQKSHSGLKPPTPPSSARKLTRKASLSSLIESNHAQATGSSFPSVGEPSKPARYEETTAASRAKTHKSSSSRIPDFKVPPTRPHTPSSNPIALRLTMPTQSRIKSRPALSQVFGSKETASESPIARATSPNPPRPPSSTSLRGSASSKGSTSPVAPKVLRKPKRQRTYGDGTELDGFDDLPTDRDKEVRYRVQPKGYGNRVPGSSFSSKEKEKEKSPDYGTIRRKDSSLAPPTNTLRRTTTRIDLSQKATVSVHTYAEAPLPKKKKSVSSPTNPTHTRRKPTLIRNLGGTNAPKVVGDMKWNPQTLRWEGNDHVLRDFDAAFGTSSRPALITHLSGSVIGSPVGSFSSGARKVGNMLFDPQRMCWISTLPPEEDEPDVFANLADDEEETWRSKEGTIRANVPRISDASSVGSTTSNTRADVSSPTRSHSRSISESGSDRGSRASMVVGDVDDEFLARCREAEERHRTEMKGWKTSLTKRDASLASDRSFLYEIRALATRKY</sequence>
<feature type="compositionally biased region" description="Basic residues" evidence="4">
    <location>
        <begin position="29"/>
        <end position="52"/>
    </location>
</feature>
<evidence type="ECO:0000256" key="2">
    <source>
        <dbReference type="ARBA" id="ARBA00009265"/>
    </source>
</evidence>
<name>A0A409VAS6_9AGAR</name>
<feature type="region of interest" description="Disordered" evidence="4">
    <location>
        <begin position="196"/>
        <end position="233"/>
    </location>
</feature>
<proteinExistence type="inferred from homology"/>
<accession>A0A409VAS6</accession>
<feature type="region of interest" description="Disordered" evidence="4">
    <location>
        <begin position="1"/>
        <end position="83"/>
    </location>
</feature>
<feature type="region of interest" description="Disordered" evidence="4">
    <location>
        <begin position="1824"/>
        <end position="1884"/>
    </location>
</feature>
<dbReference type="PANTHER" id="PTHR13471:SF0">
    <property type="entry name" value="NUCLEAR EXOSOME REGULATOR NRDE2"/>
    <property type="match status" value="1"/>
</dbReference>
<feature type="compositionally biased region" description="Basic and acidic residues" evidence="4">
    <location>
        <begin position="1620"/>
        <end position="1629"/>
    </location>
</feature>
<evidence type="ECO:0000313" key="5">
    <source>
        <dbReference type="EMBL" id="PPQ62959.1"/>
    </source>
</evidence>
<feature type="compositionally biased region" description="Low complexity" evidence="4">
    <location>
        <begin position="1230"/>
        <end position="1258"/>
    </location>
</feature>
<dbReference type="EMBL" id="NHTK01006134">
    <property type="protein sequence ID" value="PPQ62959.1"/>
    <property type="molecule type" value="Genomic_DNA"/>
</dbReference>
<feature type="compositionally biased region" description="Polar residues" evidence="4">
    <location>
        <begin position="1580"/>
        <end position="1592"/>
    </location>
</feature>
<feature type="compositionally biased region" description="Polar residues" evidence="4">
    <location>
        <begin position="1682"/>
        <end position="1692"/>
    </location>
</feature>
<gene>
    <name evidence="5" type="ORF">CVT24_006065</name>
</gene>
<feature type="compositionally biased region" description="Basic and acidic residues" evidence="4">
    <location>
        <begin position="53"/>
        <end position="69"/>
    </location>
</feature>
<dbReference type="OrthoDB" id="297219at2759"/>
<reference evidence="5 6" key="1">
    <citation type="journal article" date="2018" name="Evol. Lett.">
        <title>Horizontal gene cluster transfer increased hallucinogenic mushroom diversity.</title>
        <authorList>
            <person name="Reynolds H.T."/>
            <person name="Vijayakumar V."/>
            <person name="Gluck-Thaler E."/>
            <person name="Korotkin H.B."/>
            <person name="Matheny P.B."/>
            <person name="Slot J.C."/>
        </authorList>
    </citation>
    <scope>NUCLEOTIDE SEQUENCE [LARGE SCALE GENOMIC DNA]</scope>
    <source>
        <strain evidence="5 6">2629</strain>
    </source>
</reference>
<comment type="caution">
    <text evidence="5">The sequence shown here is derived from an EMBL/GenBank/DDBJ whole genome shotgun (WGS) entry which is preliminary data.</text>
</comment>
<dbReference type="GO" id="GO:0071013">
    <property type="term" value="C:catalytic step 2 spliceosome"/>
    <property type="evidence" value="ECO:0007669"/>
    <property type="project" value="TreeGrafter"/>
</dbReference>
<dbReference type="Proteomes" id="UP000284842">
    <property type="component" value="Unassembled WGS sequence"/>
</dbReference>
<evidence type="ECO:0000313" key="6">
    <source>
        <dbReference type="Proteomes" id="UP000284842"/>
    </source>
</evidence>
<feature type="compositionally biased region" description="Acidic residues" evidence="4">
    <location>
        <begin position="213"/>
        <end position="229"/>
    </location>
</feature>
<organism evidence="5 6">
    <name type="scientific">Panaeolus cyanescens</name>
    <dbReference type="NCBI Taxonomy" id="181874"/>
    <lineage>
        <taxon>Eukaryota</taxon>
        <taxon>Fungi</taxon>
        <taxon>Dikarya</taxon>
        <taxon>Basidiomycota</taxon>
        <taxon>Agaricomycotina</taxon>
        <taxon>Agaricomycetes</taxon>
        <taxon>Agaricomycetidae</taxon>
        <taxon>Agaricales</taxon>
        <taxon>Agaricineae</taxon>
        <taxon>Galeropsidaceae</taxon>
        <taxon>Panaeolus</taxon>
    </lineage>
</organism>
<feature type="compositionally biased region" description="Polar residues" evidence="4">
    <location>
        <begin position="1"/>
        <end position="16"/>
    </location>
</feature>
<evidence type="ECO:0000256" key="3">
    <source>
        <dbReference type="ARBA" id="ARBA00023242"/>
    </source>
</evidence>
<dbReference type="Pfam" id="PF08424">
    <property type="entry name" value="NRDE-2"/>
    <property type="match status" value="1"/>
</dbReference>
<feature type="compositionally biased region" description="Polar residues" evidence="4">
    <location>
        <begin position="1845"/>
        <end position="1859"/>
    </location>
</feature>
<comment type="similarity">
    <text evidence="2">Belongs to the NRDE2 family.</text>
</comment>
<feature type="region of interest" description="Disordered" evidence="4">
    <location>
        <begin position="1333"/>
        <end position="1736"/>
    </location>
</feature>
<protein>
    <submittedName>
        <fullName evidence="5">Uncharacterized protein</fullName>
    </submittedName>
</protein>
<dbReference type="Gene3D" id="1.25.40.10">
    <property type="entry name" value="Tetratricopeptide repeat domain"/>
    <property type="match status" value="1"/>
</dbReference>
<feature type="region of interest" description="Disordered" evidence="4">
    <location>
        <begin position="1222"/>
        <end position="1270"/>
    </location>
</feature>
<dbReference type="GO" id="GO:0031048">
    <property type="term" value="P:regulatory ncRNA-mediated heterochromatin formation"/>
    <property type="evidence" value="ECO:0007669"/>
    <property type="project" value="TreeGrafter"/>
</dbReference>
<dbReference type="InterPro" id="IPR013633">
    <property type="entry name" value="NRDE-2"/>
</dbReference>
<feature type="compositionally biased region" description="Basic and acidic residues" evidence="4">
    <location>
        <begin position="196"/>
        <end position="212"/>
    </location>
</feature>
<comment type="subcellular location">
    <subcellularLocation>
        <location evidence="1">Nucleus</location>
    </subcellularLocation>
</comment>
<keyword evidence="3" id="KW-0539">Nucleus</keyword>
<evidence type="ECO:0000256" key="4">
    <source>
        <dbReference type="SAM" id="MobiDB-lite"/>
    </source>
</evidence>
<feature type="compositionally biased region" description="Basic and acidic residues" evidence="4">
    <location>
        <begin position="1647"/>
        <end position="1666"/>
    </location>
</feature>
<dbReference type="GO" id="GO:1902369">
    <property type="term" value="P:negative regulation of RNA catabolic process"/>
    <property type="evidence" value="ECO:0007669"/>
    <property type="project" value="TreeGrafter"/>
</dbReference>
<dbReference type="InterPro" id="IPR011990">
    <property type="entry name" value="TPR-like_helical_dom_sf"/>
</dbReference>
<dbReference type="InParanoid" id="A0A409VAS6"/>
<evidence type="ECO:0000256" key="1">
    <source>
        <dbReference type="ARBA" id="ARBA00004123"/>
    </source>
</evidence>